<dbReference type="PANTHER" id="PTHR40043:SF1">
    <property type="entry name" value="UPF0719 INNER MEMBRANE PROTEIN YJFL"/>
    <property type="match status" value="1"/>
</dbReference>
<dbReference type="PANTHER" id="PTHR40043">
    <property type="entry name" value="UPF0719 INNER MEMBRANE PROTEIN YJFL"/>
    <property type="match status" value="1"/>
</dbReference>
<dbReference type="Proteomes" id="UP000245790">
    <property type="component" value="Unassembled WGS sequence"/>
</dbReference>
<feature type="transmembrane region" description="Helical" evidence="7">
    <location>
        <begin position="215"/>
        <end position="238"/>
    </location>
</feature>
<dbReference type="OrthoDB" id="6194280at2"/>
<evidence type="ECO:0000313" key="8">
    <source>
        <dbReference type="EMBL" id="PWK42179.1"/>
    </source>
</evidence>
<evidence type="ECO:0000313" key="9">
    <source>
        <dbReference type="Proteomes" id="UP000245790"/>
    </source>
</evidence>
<feature type="transmembrane region" description="Helical" evidence="7">
    <location>
        <begin position="119"/>
        <end position="140"/>
    </location>
</feature>
<evidence type="ECO:0000256" key="7">
    <source>
        <dbReference type="SAM" id="Phobius"/>
    </source>
</evidence>
<proteinExistence type="inferred from homology"/>
<keyword evidence="5 7" id="KW-1133">Transmembrane helix</keyword>
<evidence type="ECO:0000256" key="5">
    <source>
        <dbReference type="ARBA" id="ARBA00022989"/>
    </source>
</evidence>
<evidence type="ECO:0000256" key="2">
    <source>
        <dbReference type="ARBA" id="ARBA00005779"/>
    </source>
</evidence>
<dbReference type="Pfam" id="PF03994">
    <property type="entry name" value="DUF350"/>
    <property type="match status" value="2"/>
</dbReference>
<comment type="subcellular location">
    <subcellularLocation>
        <location evidence="1">Cell membrane</location>
        <topology evidence="1">Multi-pass membrane protein</topology>
    </subcellularLocation>
</comment>
<feature type="transmembrane region" description="Helical" evidence="7">
    <location>
        <begin position="6"/>
        <end position="27"/>
    </location>
</feature>
<evidence type="ECO:0000256" key="3">
    <source>
        <dbReference type="ARBA" id="ARBA00022475"/>
    </source>
</evidence>
<keyword evidence="9" id="KW-1185">Reference proteome</keyword>
<gene>
    <name evidence="8" type="ORF">C8D97_11912</name>
</gene>
<sequence>MTFETGGIYFLYTLIYIGFALGLKLVLNFKASAYYKADDMIAGGNLAVGLRRSGAQLGLAIAMMGVMAGSSTGSLTQDLVATATYGALATLFMVSSLMITDKLVLPGIKNMTALKDNNIAVGAVEFGMLVATGIIAYSSIYGEGGGIVSSLAYFVVGQLTLVVLILAYEHLAHRGFKLMTAIGDNQVASGIYVGGKIIAYALILKSAIAGNTPDATLQVLALDFLMIALAGMVLLYIFELIIDLLIITTTNVSSILSENKLVPVVQLTASKIGVALLLSNAIL</sequence>
<keyword evidence="6 7" id="KW-0472">Membrane</keyword>
<dbReference type="EMBL" id="QGGU01000019">
    <property type="protein sequence ID" value="PWK42179.1"/>
    <property type="molecule type" value="Genomic_DNA"/>
</dbReference>
<keyword evidence="4 7" id="KW-0812">Transmembrane</keyword>
<evidence type="ECO:0000256" key="1">
    <source>
        <dbReference type="ARBA" id="ARBA00004651"/>
    </source>
</evidence>
<organism evidence="8 9">
    <name type="scientific">Pleionea mediterranea</name>
    <dbReference type="NCBI Taxonomy" id="523701"/>
    <lineage>
        <taxon>Bacteria</taxon>
        <taxon>Pseudomonadati</taxon>
        <taxon>Pseudomonadota</taxon>
        <taxon>Gammaproteobacteria</taxon>
        <taxon>Oceanospirillales</taxon>
        <taxon>Pleioneaceae</taxon>
        <taxon>Pleionea</taxon>
    </lineage>
</organism>
<feature type="transmembrane region" description="Helical" evidence="7">
    <location>
        <begin position="79"/>
        <end position="99"/>
    </location>
</feature>
<dbReference type="GO" id="GO:0005886">
    <property type="term" value="C:plasma membrane"/>
    <property type="evidence" value="ECO:0007669"/>
    <property type="project" value="UniProtKB-SubCell"/>
</dbReference>
<accession>A0A316FA62</accession>
<name>A0A316FA62_9GAMM</name>
<feature type="transmembrane region" description="Helical" evidence="7">
    <location>
        <begin position="189"/>
        <end position="209"/>
    </location>
</feature>
<comment type="caution">
    <text evidence="8">The sequence shown here is derived from an EMBL/GenBank/DDBJ whole genome shotgun (WGS) entry which is preliminary data.</text>
</comment>
<evidence type="ECO:0000256" key="4">
    <source>
        <dbReference type="ARBA" id="ARBA00022692"/>
    </source>
</evidence>
<comment type="similarity">
    <text evidence="2">Belongs to the UPF0719 family.</text>
</comment>
<dbReference type="RefSeq" id="WP_109765138.1">
    <property type="nucleotide sequence ID" value="NZ_QGGU01000019.1"/>
</dbReference>
<dbReference type="InterPro" id="IPR007140">
    <property type="entry name" value="DUF350"/>
</dbReference>
<reference evidence="8 9" key="1">
    <citation type="submission" date="2018-05" db="EMBL/GenBank/DDBJ databases">
        <title>Genomic Encyclopedia of Type Strains, Phase IV (KMG-IV): sequencing the most valuable type-strain genomes for metagenomic binning, comparative biology and taxonomic classification.</title>
        <authorList>
            <person name="Goeker M."/>
        </authorList>
    </citation>
    <scope>NUCLEOTIDE SEQUENCE [LARGE SCALE GENOMIC DNA]</scope>
    <source>
        <strain evidence="8 9">DSM 25350</strain>
    </source>
</reference>
<protein>
    <submittedName>
        <fullName evidence="8">Uncharacterized protein DUF350</fullName>
    </submittedName>
</protein>
<feature type="transmembrane region" description="Helical" evidence="7">
    <location>
        <begin position="146"/>
        <end position="168"/>
    </location>
</feature>
<feature type="transmembrane region" description="Helical" evidence="7">
    <location>
        <begin position="55"/>
        <end position="73"/>
    </location>
</feature>
<evidence type="ECO:0000256" key="6">
    <source>
        <dbReference type="ARBA" id="ARBA00023136"/>
    </source>
</evidence>
<dbReference type="AlphaFoldDB" id="A0A316FA62"/>
<keyword evidence="3" id="KW-1003">Cell membrane</keyword>